<evidence type="ECO:0000313" key="5">
    <source>
        <dbReference type="EMBL" id="RLU15013.1"/>
    </source>
</evidence>
<dbReference type="GO" id="GO:0005886">
    <property type="term" value="C:plasma membrane"/>
    <property type="evidence" value="ECO:0007669"/>
    <property type="project" value="TreeGrafter"/>
</dbReference>
<feature type="transmembrane region" description="Helical" evidence="3">
    <location>
        <begin position="58"/>
        <end position="81"/>
    </location>
</feature>
<dbReference type="Proteomes" id="UP000279307">
    <property type="component" value="Chromosome 14"/>
</dbReference>
<dbReference type="EMBL" id="QOIP01000014">
    <property type="protein sequence ID" value="RLU15013.1"/>
    <property type="molecule type" value="Genomic_DNA"/>
</dbReference>
<dbReference type="AlphaFoldDB" id="A0A3L8D4S4"/>
<feature type="domain" description="Adenylate cyclase N-terminal" evidence="4">
    <location>
        <begin position="38"/>
        <end position="263"/>
    </location>
</feature>
<keyword evidence="2" id="KW-0456">Lyase</keyword>
<protein>
    <recommendedName>
        <fullName evidence="4">Adenylate cyclase N-terminal domain-containing protein</fullName>
    </recommendedName>
</protein>
<evidence type="ECO:0000313" key="6">
    <source>
        <dbReference type="Proteomes" id="UP000279307"/>
    </source>
</evidence>
<accession>A0A3L8D4S4</accession>
<feature type="transmembrane region" description="Helical" evidence="3">
    <location>
        <begin position="157"/>
        <end position="175"/>
    </location>
</feature>
<dbReference type="GO" id="GO:0004016">
    <property type="term" value="F:adenylate cyclase activity"/>
    <property type="evidence" value="ECO:0007669"/>
    <property type="project" value="TreeGrafter"/>
</dbReference>
<evidence type="ECO:0000256" key="2">
    <source>
        <dbReference type="ARBA" id="ARBA00023239"/>
    </source>
</evidence>
<dbReference type="GO" id="GO:0000166">
    <property type="term" value="F:nucleotide binding"/>
    <property type="evidence" value="ECO:0007669"/>
    <property type="project" value="UniProtKB-KW"/>
</dbReference>
<keyword evidence="1" id="KW-0547">Nucleotide-binding</keyword>
<reference evidence="5 6" key="1">
    <citation type="journal article" date="2018" name="Genome Res.">
        <title>The genomic architecture and molecular evolution of ant odorant receptors.</title>
        <authorList>
            <person name="McKenzie S.K."/>
            <person name="Kronauer D.J.C."/>
        </authorList>
    </citation>
    <scope>NUCLEOTIDE SEQUENCE [LARGE SCALE GENOMIC DNA]</scope>
    <source>
        <strain evidence="5">Clonal line C1</strain>
    </source>
</reference>
<evidence type="ECO:0000256" key="3">
    <source>
        <dbReference type="SAM" id="Phobius"/>
    </source>
</evidence>
<dbReference type="OrthoDB" id="10006362at2759"/>
<sequence length="291" mass="33610">MDVELVTRASLSSLQKVDDGRIVSPNSLDEWTWSSLRKQFKYKNLEKLYTIYQRRLQYGYLSIFVLLQLVLGFAYCLTLILTTVNMEECLPDLVVYCIVGALLCPVIALSFRSKIIAKNTYLPVMLSWLIVVLLVIGDLAVPLYYTLTYTSEGMPPIRPAYATHALLACYVFLPITKNSHAFVLGLTATMCYLTTLSLITYSNTSDYIAKIITDAIYFACVNGLGLYFRFMNEVVIRRSFLDRRKCVESTLRLNYEKDQEGYLQVHRRTQKVSATKRWQAKQVRRLHRKRK</sequence>
<evidence type="ECO:0000256" key="1">
    <source>
        <dbReference type="ARBA" id="ARBA00022741"/>
    </source>
</evidence>
<keyword evidence="3" id="KW-1133">Transmembrane helix</keyword>
<keyword evidence="3" id="KW-0472">Membrane</keyword>
<name>A0A3L8D4S4_OOCBI</name>
<feature type="transmembrane region" description="Helical" evidence="3">
    <location>
        <begin position="207"/>
        <end position="228"/>
    </location>
</feature>
<dbReference type="GO" id="GO:0007189">
    <property type="term" value="P:adenylate cyclase-activating G protein-coupled receptor signaling pathway"/>
    <property type="evidence" value="ECO:0007669"/>
    <property type="project" value="TreeGrafter"/>
</dbReference>
<proteinExistence type="predicted"/>
<feature type="transmembrane region" description="Helical" evidence="3">
    <location>
        <begin position="123"/>
        <end position="145"/>
    </location>
</feature>
<feature type="transmembrane region" description="Helical" evidence="3">
    <location>
        <begin position="182"/>
        <end position="201"/>
    </location>
</feature>
<keyword evidence="3" id="KW-0812">Transmembrane</keyword>
<feature type="transmembrane region" description="Helical" evidence="3">
    <location>
        <begin position="93"/>
        <end position="111"/>
    </location>
</feature>
<comment type="caution">
    <text evidence="5">The sequence shown here is derived from an EMBL/GenBank/DDBJ whole genome shotgun (WGS) entry which is preliminary data.</text>
</comment>
<gene>
    <name evidence="5" type="ORF">DMN91_012900</name>
</gene>
<dbReference type="Pfam" id="PF16214">
    <property type="entry name" value="AC_N"/>
    <property type="match status" value="1"/>
</dbReference>
<organism evidence="5 6">
    <name type="scientific">Ooceraea biroi</name>
    <name type="common">Clonal raider ant</name>
    <name type="synonym">Cerapachys biroi</name>
    <dbReference type="NCBI Taxonomy" id="2015173"/>
    <lineage>
        <taxon>Eukaryota</taxon>
        <taxon>Metazoa</taxon>
        <taxon>Ecdysozoa</taxon>
        <taxon>Arthropoda</taxon>
        <taxon>Hexapoda</taxon>
        <taxon>Insecta</taxon>
        <taxon>Pterygota</taxon>
        <taxon>Neoptera</taxon>
        <taxon>Endopterygota</taxon>
        <taxon>Hymenoptera</taxon>
        <taxon>Apocrita</taxon>
        <taxon>Aculeata</taxon>
        <taxon>Formicoidea</taxon>
        <taxon>Formicidae</taxon>
        <taxon>Dorylinae</taxon>
        <taxon>Ooceraea</taxon>
    </lineage>
</organism>
<dbReference type="InterPro" id="IPR032628">
    <property type="entry name" value="AC_N"/>
</dbReference>
<dbReference type="PANTHER" id="PTHR45627:SF23">
    <property type="entry name" value="AT30656P-RELATED"/>
    <property type="match status" value="1"/>
</dbReference>
<evidence type="ECO:0000259" key="4">
    <source>
        <dbReference type="Pfam" id="PF16214"/>
    </source>
</evidence>
<dbReference type="PANTHER" id="PTHR45627">
    <property type="entry name" value="ADENYLATE CYCLASE TYPE 1"/>
    <property type="match status" value="1"/>
</dbReference>